<protein>
    <submittedName>
        <fullName evidence="1">Protein disulfide isomerase-like 5-4</fullName>
    </submittedName>
</protein>
<keyword evidence="2" id="KW-1185">Reference proteome</keyword>
<dbReference type="EMBL" id="CM045764">
    <property type="protein sequence ID" value="KAI8009212.1"/>
    <property type="molecule type" value="Genomic_DNA"/>
</dbReference>
<reference evidence="1 2" key="1">
    <citation type="journal article" date="2022" name="Plant J.">
        <title>Chromosome-level genome of Camellia lanceoleosa provides a valuable resource for understanding genome evolution and self-incompatibility.</title>
        <authorList>
            <person name="Gong W."/>
            <person name="Xiao S."/>
            <person name="Wang L."/>
            <person name="Liao Z."/>
            <person name="Chang Y."/>
            <person name="Mo W."/>
            <person name="Hu G."/>
            <person name="Li W."/>
            <person name="Zhao G."/>
            <person name="Zhu H."/>
            <person name="Hu X."/>
            <person name="Ji K."/>
            <person name="Xiang X."/>
            <person name="Song Q."/>
            <person name="Yuan D."/>
            <person name="Jin S."/>
            <person name="Zhang L."/>
        </authorList>
    </citation>
    <scope>NUCLEOTIDE SEQUENCE [LARGE SCALE GENOMIC DNA]</scope>
    <source>
        <strain evidence="1">SQ_2022a</strain>
    </source>
</reference>
<accession>A0ACC0H6Q1</accession>
<evidence type="ECO:0000313" key="2">
    <source>
        <dbReference type="Proteomes" id="UP001060215"/>
    </source>
</evidence>
<name>A0ACC0H6Q1_9ERIC</name>
<sequence>MVSTHKLKSVDFYRKIPRDLTEASLPGAGLSIIAAFSMIFLFGMELNNYFTVSTSTSVIVDKDFPALSCEFAAVDVSDILGTSRLNITKTIHKYPIDPDLKPTGFEFHTGLISRMIKHDDEVDEEYAEGSFVLSEHNFDRVARRHPILVVNFYAPWCHWSNRLKPSWEKAVGIIRERYDPDVDGHILLGKVDCTEEINLCRRHHIQGYPSIRIFRKGSDARDDHGHHDHESYYGDRDTDSLVKTMEDLVAPITMESQRLALKNELGNVADDAKRPAPLAGGCRIEGFVRVKKVPGNLVISARSVAHSFDASKMNMSHIISNLSFGKKISPEVMSGLKRVVPYLGGSHDKLNGQEYITHLGDSKANITVLITEDSKSFSHFITSVCAIIGGVFTVAGILDSVLHNTMRLLKKVELGKNF</sequence>
<proteinExistence type="predicted"/>
<comment type="caution">
    <text evidence="1">The sequence shown here is derived from an EMBL/GenBank/DDBJ whole genome shotgun (WGS) entry which is preliminary data.</text>
</comment>
<evidence type="ECO:0000313" key="1">
    <source>
        <dbReference type="EMBL" id="KAI8009212.1"/>
    </source>
</evidence>
<gene>
    <name evidence="1" type="ORF">LOK49_LG07G03314</name>
</gene>
<dbReference type="Proteomes" id="UP001060215">
    <property type="component" value="Chromosome 7"/>
</dbReference>
<organism evidence="1 2">
    <name type="scientific">Camellia lanceoleosa</name>
    <dbReference type="NCBI Taxonomy" id="1840588"/>
    <lineage>
        <taxon>Eukaryota</taxon>
        <taxon>Viridiplantae</taxon>
        <taxon>Streptophyta</taxon>
        <taxon>Embryophyta</taxon>
        <taxon>Tracheophyta</taxon>
        <taxon>Spermatophyta</taxon>
        <taxon>Magnoliopsida</taxon>
        <taxon>eudicotyledons</taxon>
        <taxon>Gunneridae</taxon>
        <taxon>Pentapetalae</taxon>
        <taxon>asterids</taxon>
        <taxon>Ericales</taxon>
        <taxon>Theaceae</taxon>
        <taxon>Camellia</taxon>
    </lineage>
</organism>